<reference evidence="1 2" key="1">
    <citation type="submission" date="2019-09" db="EMBL/GenBank/DDBJ databases">
        <authorList>
            <consortium name="DOE Joint Genome Institute"/>
            <person name="Mondo S.J."/>
            <person name="Navarro-Mendoza M.I."/>
            <person name="Perez-Arques C."/>
            <person name="Panchal S."/>
            <person name="Nicolas F.E."/>
            <person name="Ganguly P."/>
            <person name="Pangilinan J."/>
            <person name="Grigoriev I."/>
            <person name="Heitman J."/>
            <person name="Sanya K."/>
            <person name="Garre V."/>
        </authorList>
    </citation>
    <scope>NUCLEOTIDE SEQUENCE [LARGE SCALE GENOMIC DNA]</scope>
    <source>
        <strain evidence="1 2">MU402</strain>
    </source>
</reference>
<sequence length="141" mass="16045">MVVIAELLLLMADQRSISVIAFILLLLSDNCDGAIKDAFIFIKVHPVNCVFHLNVFLLDNCFFHYYVFPLVSIHHLDILLLQHDVFFNEWIPTTAAFAFFLHLTSDCDSINATILFHEQVDTSSGIRELPSSLHLRRAKAS</sequence>
<proteinExistence type="predicted"/>
<dbReference type="Proteomes" id="UP000469890">
    <property type="component" value="Unassembled WGS sequence"/>
</dbReference>
<organism evidence="1 2">
    <name type="scientific">Mucor circinelloides f. lusitanicus</name>
    <name type="common">Mucor racemosus var. lusitanicus</name>
    <dbReference type="NCBI Taxonomy" id="29924"/>
    <lineage>
        <taxon>Eukaryota</taxon>
        <taxon>Fungi</taxon>
        <taxon>Fungi incertae sedis</taxon>
        <taxon>Mucoromycota</taxon>
        <taxon>Mucoromycotina</taxon>
        <taxon>Mucoromycetes</taxon>
        <taxon>Mucorales</taxon>
        <taxon>Mucorineae</taxon>
        <taxon>Mucoraceae</taxon>
        <taxon>Mucor</taxon>
    </lineage>
</organism>
<name>A0A8H4EW41_MUCCL</name>
<gene>
    <name evidence="1" type="ORF">FB192DRAFT_1404936</name>
</gene>
<accession>A0A8H4EW41</accession>
<evidence type="ECO:0000313" key="2">
    <source>
        <dbReference type="Proteomes" id="UP000469890"/>
    </source>
</evidence>
<evidence type="ECO:0000313" key="1">
    <source>
        <dbReference type="EMBL" id="KAF1796531.1"/>
    </source>
</evidence>
<dbReference type="EMBL" id="JAAECE010000012">
    <property type="protein sequence ID" value="KAF1796531.1"/>
    <property type="molecule type" value="Genomic_DNA"/>
</dbReference>
<dbReference type="AlphaFoldDB" id="A0A8H4EW41"/>
<protein>
    <submittedName>
        <fullName evidence="1">Uncharacterized protein</fullName>
    </submittedName>
</protein>
<comment type="caution">
    <text evidence="1">The sequence shown here is derived from an EMBL/GenBank/DDBJ whole genome shotgun (WGS) entry which is preliminary data.</text>
</comment>